<dbReference type="AlphaFoldDB" id="A0A387BFM2"/>
<reference evidence="2 3" key="1">
    <citation type="submission" date="2018-09" db="EMBL/GenBank/DDBJ databases">
        <title>Genome sequencing of strain 2DFW10M-5.</title>
        <authorList>
            <person name="Heo J."/>
            <person name="Kim S.-J."/>
            <person name="Kwon S.-W."/>
        </authorList>
    </citation>
    <scope>NUCLEOTIDE SEQUENCE [LARGE SCALE GENOMIC DNA]</scope>
    <source>
        <strain evidence="2 3">2DFW10M-5</strain>
    </source>
</reference>
<dbReference type="Pfam" id="PF12804">
    <property type="entry name" value="NTP_transf_3"/>
    <property type="match status" value="1"/>
</dbReference>
<feature type="domain" description="MobA-like NTP transferase" evidence="1">
    <location>
        <begin position="9"/>
        <end position="173"/>
    </location>
</feature>
<dbReference type="RefSeq" id="WP_120788349.1">
    <property type="nucleotide sequence ID" value="NZ_CP032624.1"/>
</dbReference>
<dbReference type="Gene3D" id="3.90.550.10">
    <property type="entry name" value="Spore Coat Polysaccharide Biosynthesis Protein SpsA, Chain A"/>
    <property type="match status" value="1"/>
</dbReference>
<protein>
    <submittedName>
        <fullName evidence="2">Nucleotidyltransferase family protein</fullName>
    </submittedName>
</protein>
<dbReference type="InterPro" id="IPR025877">
    <property type="entry name" value="MobA-like_NTP_Trfase"/>
</dbReference>
<evidence type="ECO:0000313" key="2">
    <source>
        <dbReference type="EMBL" id="AYG02815.1"/>
    </source>
</evidence>
<organism evidence="2 3">
    <name type="scientific">Gryllotalpicola protaetiae</name>
    <dbReference type="NCBI Taxonomy" id="2419771"/>
    <lineage>
        <taxon>Bacteria</taxon>
        <taxon>Bacillati</taxon>
        <taxon>Actinomycetota</taxon>
        <taxon>Actinomycetes</taxon>
        <taxon>Micrococcales</taxon>
        <taxon>Microbacteriaceae</taxon>
        <taxon>Gryllotalpicola</taxon>
    </lineage>
</organism>
<dbReference type="GO" id="GO:0016779">
    <property type="term" value="F:nucleotidyltransferase activity"/>
    <property type="evidence" value="ECO:0007669"/>
    <property type="project" value="UniProtKB-ARBA"/>
</dbReference>
<evidence type="ECO:0000259" key="1">
    <source>
        <dbReference type="Pfam" id="PF12804"/>
    </source>
</evidence>
<dbReference type="EMBL" id="CP032624">
    <property type="protein sequence ID" value="AYG02815.1"/>
    <property type="molecule type" value="Genomic_DNA"/>
</dbReference>
<sequence length="192" mass="20225">MAITFPSAGVVLAAGAGTRYGVPKALARAADGTPWVQLATEKLLDGGCSQVTVVLGASAAEARELVPRDPRVHTVVESHWTDGMGTSLRAAMRHLEASAPPSVSSAAITLVDLPDLPVAVVKRLLSGVKITSLRQAVFAGRPGHPVIVGRQHWADFSGTLHGDTGGREYLREHGVREIEAGDLWSGRDIDVR</sequence>
<keyword evidence="3" id="KW-1185">Reference proteome</keyword>
<dbReference type="PANTHER" id="PTHR43777:SF1">
    <property type="entry name" value="MOLYBDENUM COFACTOR CYTIDYLYLTRANSFERASE"/>
    <property type="match status" value="1"/>
</dbReference>
<dbReference type="CDD" id="cd04182">
    <property type="entry name" value="GT_2_like_f"/>
    <property type="match status" value="1"/>
</dbReference>
<dbReference type="SUPFAM" id="SSF53448">
    <property type="entry name" value="Nucleotide-diphospho-sugar transferases"/>
    <property type="match status" value="1"/>
</dbReference>
<accession>A0A387BFM2</accession>
<gene>
    <name evidence="2" type="ORF">D7I44_04295</name>
</gene>
<dbReference type="OrthoDB" id="4427994at2"/>
<dbReference type="PANTHER" id="PTHR43777">
    <property type="entry name" value="MOLYBDENUM COFACTOR CYTIDYLYLTRANSFERASE"/>
    <property type="match status" value="1"/>
</dbReference>
<dbReference type="Proteomes" id="UP000275069">
    <property type="component" value="Chromosome"/>
</dbReference>
<dbReference type="KEGG" id="gry:D7I44_04295"/>
<proteinExistence type="predicted"/>
<name>A0A387BFM2_9MICO</name>
<dbReference type="InterPro" id="IPR029044">
    <property type="entry name" value="Nucleotide-diphossugar_trans"/>
</dbReference>
<evidence type="ECO:0000313" key="3">
    <source>
        <dbReference type="Proteomes" id="UP000275069"/>
    </source>
</evidence>
<keyword evidence="2" id="KW-0808">Transferase</keyword>